<dbReference type="AlphaFoldDB" id="A0ABD5RWA7"/>
<evidence type="ECO:0000256" key="1">
    <source>
        <dbReference type="SAM" id="MobiDB-lite"/>
    </source>
</evidence>
<comment type="caution">
    <text evidence="2">The sequence shown here is derived from an EMBL/GenBank/DDBJ whole genome shotgun (WGS) entry which is preliminary data.</text>
</comment>
<name>A0ABD5RWA7_9EURY</name>
<sequence length="81" mass="9061">MRRTLDGRFHRPYYSSNASELREAAPAETALRELALGMWDDPETVTARRSLHPKAVLRTDSPSTPREIASLSQPTLRAARG</sequence>
<dbReference type="EMBL" id="JBHSWU010000023">
    <property type="protein sequence ID" value="MFC6723545.1"/>
    <property type="molecule type" value="Genomic_DNA"/>
</dbReference>
<feature type="region of interest" description="Disordered" evidence="1">
    <location>
        <begin position="57"/>
        <end position="81"/>
    </location>
</feature>
<keyword evidence="3" id="KW-1185">Reference proteome</keyword>
<reference evidence="2 3" key="1">
    <citation type="journal article" date="2019" name="Int. J. Syst. Evol. Microbiol.">
        <title>The Global Catalogue of Microorganisms (GCM) 10K type strain sequencing project: providing services to taxonomists for standard genome sequencing and annotation.</title>
        <authorList>
            <consortium name="The Broad Institute Genomics Platform"/>
            <consortium name="The Broad Institute Genome Sequencing Center for Infectious Disease"/>
            <person name="Wu L."/>
            <person name="Ma J."/>
        </authorList>
    </citation>
    <scope>NUCLEOTIDE SEQUENCE [LARGE SCALE GENOMIC DNA]</scope>
    <source>
        <strain evidence="2 3">NBRC 111368</strain>
    </source>
</reference>
<evidence type="ECO:0000313" key="2">
    <source>
        <dbReference type="EMBL" id="MFC6723545.1"/>
    </source>
</evidence>
<gene>
    <name evidence="2" type="ORF">ACFQE1_03895</name>
</gene>
<feature type="compositionally biased region" description="Polar residues" evidence="1">
    <location>
        <begin position="60"/>
        <end position="75"/>
    </location>
</feature>
<dbReference type="Proteomes" id="UP001596328">
    <property type="component" value="Unassembled WGS sequence"/>
</dbReference>
<protein>
    <submittedName>
        <fullName evidence="2">Uncharacterized protein</fullName>
    </submittedName>
</protein>
<evidence type="ECO:0000313" key="3">
    <source>
        <dbReference type="Proteomes" id="UP001596328"/>
    </source>
</evidence>
<proteinExistence type="predicted"/>
<organism evidence="2 3">
    <name type="scientific">Halobium palmae</name>
    <dbReference type="NCBI Taxonomy" id="1776492"/>
    <lineage>
        <taxon>Archaea</taxon>
        <taxon>Methanobacteriati</taxon>
        <taxon>Methanobacteriota</taxon>
        <taxon>Stenosarchaea group</taxon>
        <taxon>Halobacteria</taxon>
        <taxon>Halobacteriales</taxon>
        <taxon>Haloferacaceae</taxon>
        <taxon>Halobium</taxon>
    </lineage>
</organism>
<accession>A0ABD5RWA7</accession>